<dbReference type="InterPro" id="IPR029063">
    <property type="entry name" value="SAM-dependent_MTases_sf"/>
</dbReference>
<feature type="binding site" evidence="1">
    <location>
        <begin position="101"/>
        <end position="102"/>
    </location>
    <ligand>
        <name>S-adenosyl-L-methionine</name>
        <dbReference type="ChEBI" id="CHEBI:59789"/>
    </ligand>
</feature>
<dbReference type="EC" id="2.1.1.242" evidence="1"/>
<dbReference type="SUPFAM" id="SSF53335">
    <property type="entry name" value="S-adenosyl-L-methionine-dependent methyltransferases"/>
    <property type="match status" value="1"/>
</dbReference>
<keyword evidence="1" id="KW-0698">rRNA processing</keyword>
<proteinExistence type="inferred from homology"/>
<comment type="function">
    <text evidence="1">Specifically methylates the guanosine in position 1516 of 16S rRNA.</text>
</comment>
<evidence type="ECO:0000313" key="2">
    <source>
        <dbReference type="EMBL" id="TCK46364.1"/>
    </source>
</evidence>
<keyword evidence="1 2" id="KW-0489">Methyltransferase</keyword>
<sequence length="246" mass="27279">MTPLFYRDPFFKAQVDALAGQFALEVVRSRPRNGLYLEYNSEGLTLMYADEPKLKGVQVDFVHGRSGYRRKHGGAEAVTKALGIKKGFRPRVLDATAGLGRDAFVIASLGCSVTMVERCAPVAALLSDGLERARLNADLGWVGERLHLIYASSLETLADVASDVDAVYLDPMYPHKKKSAQVKKEMRLFQLLVGDDLDADGLLAAARATHAKRIVVKRPDYAEPLNHEKPQAELKTKNHRFDIYLP</sequence>
<keyword evidence="3" id="KW-1185">Reference proteome</keyword>
<dbReference type="HAMAP" id="MF_01523">
    <property type="entry name" value="16SrRNA_methyltr_J"/>
    <property type="match status" value="1"/>
</dbReference>
<dbReference type="Proteomes" id="UP000295565">
    <property type="component" value="Unassembled WGS sequence"/>
</dbReference>
<dbReference type="PANTHER" id="PTHR36112:SF1">
    <property type="entry name" value="RIBOSOMAL RNA SMALL SUBUNIT METHYLTRANSFERASE J"/>
    <property type="match status" value="1"/>
</dbReference>
<dbReference type="GO" id="GO:0005737">
    <property type="term" value="C:cytoplasm"/>
    <property type="evidence" value="ECO:0007669"/>
    <property type="project" value="UniProtKB-SubCell"/>
</dbReference>
<comment type="similarity">
    <text evidence="1">Belongs to the methyltransferase superfamily. RsmJ family.</text>
</comment>
<dbReference type="EMBL" id="SMGD01000019">
    <property type="protein sequence ID" value="TCK46364.1"/>
    <property type="molecule type" value="Genomic_DNA"/>
</dbReference>
<feature type="binding site" evidence="1">
    <location>
        <begin position="117"/>
        <end position="118"/>
    </location>
    <ligand>
        <name>S-adenosyl-L-methionine</name>
        <dbReference type="ChEBI" id="CHEBI:59789"/>
    </ligand>
</feature>
<keyword evidence="1" id="KW-0949">S-adenosyl-L-methionine</keyword>
<comment type="caution">
    <text evidence="2">The sequence shown here is derived from an EMBL/GenBank/DDBJ whole genome shotgun (WGS) entry which is preliminary data.</text>
</comment>
<comment type="catalytic activity">
    <reaction evidence="1">
        <text>guanosine(1516) in 16S rRNA + S-adenosyl-L-methionine = N(2)-methylguanosine(1516) in 16S rRNA + S-adenosyl-L-homocysteine + H(+)</text>
        <dbReference type="Rhea" id="RHEA:43220"/>
        <dbReference type="Rhea" id="RHEA-COMP:10412"/>
        <dbReference type="Rhea" id="RHEA-COMP:10413"/>
        <dbReference type="ChEBI" id="CHEBI:15378"/>
        <dbReference type="ChEBI" id="CHEBI:57856"/>
        <dbReference type="ChEBI" id="CHEBI:59789"/>
        <dbReference type="ChEBI" id="CHEBI:74269"/>
        <dbReference type="ChEBI" id="CHEBI:74481"/>
        <dbReference type="EC" id="2.1.1.242"/>
    </reaction>
</comment>
<organism evidence="2 3">
    <name type="scientific">Celerinatantimonas diazotrophica</name>
    <dbReference type="NCBI Taxonomy" id="412034"/>
    <lineage>
        <taxon>Bacteria</taxon>
        <taxon>Pseudomonadati</taxon>
        <taxon>Pseudomonadota</taxon>
        <taxon>Gammaproteobacteria</taxon>
        <taxon>Celerinatantimonadaceae</taxon>
        <taxon>Celerinatantimonas</taxon>
    </lineage>
</organism>
<feature type="binding site" evidence="1">
    <location>
        <begin position="152"/>
        <end position="153"/>
    </location>
    <ligand>
        <name>S-adenosyl-L-methionine</name>
        <dbReference type="ChEBI" id="CHEBI:59789"/>
    </ligand>
</feature>
<name>A0A4R1J7T4_9GAMM</name>
<comment type="subcellular location">
    <subcellularLocation>
        <location evidence="1">Cytoplasm</location>
    </subcellularLocation>
</comment>
<dbReference type="CDD" id="cd02440">
    <property type="entry name" value="AdoMet_MTases"/>
    <property type="match status" value="1"/>
</dbReference>
<evidence type="ECO:0000313" key="3">
    <source>
        <dbReference type="Proteomes" id="UP000295565"/>
    </source>
</evidence>
<dbReference type="InterPro" id="IPR007536">
    <property type="entry name" value="16SrRNA_methylTrfase_J"/>
</dbReference>
<dbReference type="Gene3D" id="3.40.50.150">
    <property type="entry name" value="Vaccinia Virus protein VP39"/>
    <property type="match status" value="1"/>
</dbReference>
<keyword evidence="1 2" id="KW-0808">Transferase</keyword>
<keyword evidence="1" id="KW-0963">Cytoplasm</keyword>
<feature type="binding site" evidence="1">
    <location>
        <position position="170"/>
    </location>
    <ligand>
        <name>S-adenosyl-L-methionine</name>
        <dbReference type="ChEBI" id="CHEBI:59789"/>
    </ligand>
</feature>
<dbReference type="Pfam" id="PF04445">
    <property type="entry name" value="SAM_MT"/>
    <property type="match status" value="1"/>
</dbReference>
<dbReference type="AlphaFoldDB" id="A0A4R1J7T4"/>
<dbReference type="GO" id="GO:0008990">
    <property type="term" value="F:rRNA (guanine-N2-)-methyltransferase activity"/>
    <property type="evidence" value="ECO:0007669"/>
    <property type="project" value="UniProtKB-UniRule"/>
</dbReference>
<protein>
    <recommendedName>
        <fullName evidence="1">Ribosomal RNA small subunit methyltransferase J</fullName>
        <ecNumber evidence="1">2.1.1.242</ecNumber>
    </recommendedName>
    <alternativeName>
        <fullName evidence="1">16S rRNA m2G1516 methyltransferase</fullName>
    </alternativeName>
    <alternativeName>
        <fullName evidence="1">rRNA (guanine-N(2)-)-methyltransferase</fullName>
    </alternativeName>
</protein>
<evidence type="ECO:0000256" key="1">
    <source>
        <dbReference type="HAMAP-Rule" id="MF_01523"/>
    </source>
</evidence>
<gene>
    <name evidence="1" type="primary">rsmJ</name>
    <name evidence="2" type="ORF">EV690_3640</name>
</gene>
<dbReference type="PANTHER" id="PTHR36112">
    <property type="entry name" value="RIBOSOMAL RNA SMALL SUBUNIT METHYLTRANSFERASE J"/>
    <property type="match status" value="1"/>
</dbReference>
<reference evidence="2 3" key="1">
    <citation type="submission" date="2019-03" db="EMBL/GenBank/DDBJ databases">
        <title>Genomic Encyclopedia of Type Strains, Phase IV (KMG-IV): sequencing the most valuable type-strain genomes for metagenomic binning, comparative biology and taxonomic classification.</title>
        <authorList>
            <person name="Goeker M."/>
        </authorList>
    </citation>
    <scope>NUCLEOTIDE SEQUENCE [LARGE SCALE GENOMIC DNA]</scope>
    <source>
        <strain evidence="2 3">DSM 18577</strain>
    </source>
</reference>
<accession>A0A4R1J7T4</accession>